<dbReference type="InterPro" id="IPR041185">
    <property type="entry name" value="IKBKB_SDD"/>
</dbReference>
<evidence type="ECO:0000259" key="1">
    <source>
        <dbReference type="Pfam" id="PF18397"/>
    </source>
</evidence>
<evidence type="ECO:0000313" key="3">
    <source>
        <dbReference type="Proteomes" id="UP000324222"/>
    </source>
</evidence>
<protein>
    <submittedName>
        <fullName evidence="2">Inhibitor of nuclear factor kappa-B kinase subunit alpha</fullName>
    </submittedName>
</protein>
<organism evidence="2 3">
    <name type="scientific">Portunus trituberculatus</name>
    <name type="common">Swimming crab</name>
    <name type="synonym">Neptunus trituberculatus</name>
    <dbReference type="NCBI Taxonomy" id="210409"/>
    <lineage>
        <taxon>Eukaryota</taxon>
        <taxon>Metazoa</taxon>
        <taxon>Ecdysozoa</taxon>
        <taxon>Arthropoda</taxon>
        <taxon>Crustacea</taxon>
        <taxon>Multicrustacea</taxon>
        <taxon>Malacostraca</taxon>
        <taxon>Eumalacostraca</taxon>
        <taxon>Eucarida</taxon>
        <taxon>Decapoda</taxon>
        <taxon>Pleocyemata</taxon>
        <taxon>Brachyura</taxon>
        <taxon>Eubrachyura</taxon>
        <taxon>Portunoidea</taxon>
        <taxon>Portunidae</taxon>
        <taxon>Portuninae</taxon>
        <taxon>Portunus</taxon>
    </lineage>
</organism>
<accession>A0A5B7F4K8</accession>
<dbReference type="GO" id="GO:0016301">
    <property type="term" value="F:kinase activity"/>
    <property type="evidence" value="ECO:0007669"/>
    <property type="project" value="UniProtKB-KW"/>
</dbReference>
<dbReference type="AlphaFoldDB" id="A0A5B7F4K8"/>
<dbReference type="Pfam" id="PF18397">
    <property type="entry name" value="IKBKB_SDD"/>
    <property type="match status" value="1"/>
</dbReference>
<evidence type="ECO:0000313" key="2">
    <source>
        <dbReference type="EMBL" id="MPC39504.1"/>
    </source>
</evidence>
<comment type="caution">
    <text evidence="2">The sequence shown here is derived from an EMBL/GenBank/DDBJ whole genome shotgun (WGS) entry which is preliminary data.</text>
</comment>
<dbReference type="OrthoDB" id="267381at2759"/>
<keyword evidence="2" id="KW-0808">Transferase</keyword>
<feature type="domain" description="IKBKB scaffold dimerization" evidence="1">
    <location>
        <begin position="10"/>
        <end position="106"/>
    </location>
</feature>
<keyword evidence="2" id="KW-0418">Kinase</keyword>
<dbReference type="EMBL" id="VSRR010004384">
    <property type="protein sequence ID" value="MPC39504.1"/>
    <property type="molecule type" value="Genomic_DNA"/>
</dbReference>
<dbReference type="Proteomes" id="UP000324222">
    <property type="component" value="Unassembled WGS sequence"/>
</dbReference>
<proteinExistence type="predicted"/>
<dbReference type="InterPro" id="IPR046375">
    <property type="entry name" value="IKBKB_SDD_sf"/>
</dbReference>
<keyword evidence="3" id="KW-1185">Reference proteome</keyword>
<gene>
    <name evidence="2" type="primary">chuk</name>
    <name evidence="2" type="ORF">E2C01_033041</name>
</gene>
<name>A0A5B7F4K8_PORTR</name>
<sequence>MASESISAGEELYCTMRRRNKEQRATAHDNTDMCKLLLQALRKRDRLQQDLFKHIEKQSECCSEVAELSSPLETVLEDAARTAQHISSLQKQRQKDIWKIMEIACSTSKYERGRHRSYFLVQNGKTLAGG</sequence>
<reference evidence="2 3" key="1">
    <citation type="submission" date="2019-05" db="EMBL/GenBank/DDBJ databases">
        <title>Another draft genome of Portunus trituberculatus and its Hox gene families provides insights of decapod evolution.</title>
        <authorList>
            <person name="Jeong J.-H."/>
            <person name="Song I."/>
            <person name="Kim S."/>
            <person name="Choi T."/>
            <person name="Kim D."/>
            <person name="Ryu S."/>
            <person name="Kim W."/>
        </authorList>
    </citation>
    <scope>NUCLEOTIDE SEQUENCE [LARGE SCALE GENOMIC DNA]</scope>
    <source>
        <tissue evidence="2">Muscle</tissue>
    </source>
</reference>
<dbReference type="Gene3D" id="1.20.1270.250">
    <property type="match status" value="1"/>
</dbReference>